<dbReference type="RefSeq" id="WP_062037542.1">
    <property type="nucleotide sequence ID" value="NZ_DF968182.1"/>
</dbReference>
<dbReference type="AlphaFoldDB" id="A0A0S7BPA6"/>
<evidence type="ECO:0000256" key="3">
    <source>
        <dbReference type="PROSITE-ProRule" id="PRU01379"/>
    </source>
</evidence>
<dbReference type="SUPFAM" id="SSF53187">
    <property type="entry name" value="Zn-dependent exopeptidases"/>
    <property type="match status" value="1"/>
</dbReference>
<dbReference type="PANTHER" id="PTHR11705:SF138">
    <property type="entry name" value="PEPTIDASE M14 CARBOXYPEPTIDASE A DOMAIN-CONTAINING PROTEIN"/>
    <property type="match status" value="1"/>
</dbReference>
<reference evidence="5" key="1">
    <citation type="journal article" date="2015" name="Genome Announc.">
        <title>Draft Genome Sequence of Bacteroidales Strain TBC1, a Novel Isolate from a Methanogenic Wastewater Treatment System.</title>
        <authorList>
            <person name="Tourlousse D.M."/>
            <person name="Matsuura N."/>
            <person name="Sun L."/>
            <person name="Toyonaga M."/>
            <person name="Kuroda K."/>
            <person name="Ohashi A."/>
            <person name="Cruz R."/>
            <person name="Yamaguchi T."/>
            <person name="Sekiguchi Y."/>
        </authorList>
    </citation>
    <scope>NUCLEOTIDE SEQUENCE [LARGE SCALE GENOMIC DNA]</scope>
    <source>
        <strain evidence="5">TBC1</strain>
    </source>
</reference>
<dbReference type="InterPro" id="IPR026444">
    <property type="entry name" value="Secre_tail"/>
</dbReference>
<dbReference type="STRING" id="1678841.TBC1_11333"/>
<dbReference type="Pfam" id="PF18962">
    <property type="entry name" value="Por_Secre_tail"/>
    <property type="match status" value="1"/>
</dbReference>
<dbReference type="SMART" id="SM00631">
    <property type="entry name" value="Zn_pept"/>
    <property type="match status" value="1"/>
</dbReference>
<dbReference type="Gene3D" id="2.60.40.1120">
    <property type="entry name" value="Carboxypeptidase-like, regulatory domain"/>
    <property type="match status" value="1"/>
</dbReference>
<dbReference type="NCBIfam" id="TIGR04183">
    <property type="entry name" value="Por_Secre_tail"/>
    <property type="match status" value="1"/>
</dbReference>
<name>A0A0S7BPA6_9BACT</name>
<dbReference type="Pfam" id="PF00246">
    <property type="entry name" value="Peptidase_M14"/>
    <property type="match status" value="1"/>
</dbReference>
<dbReference type="Pfam" id="PF13620">
    <property type="entry name" value="CarboxypepD_reg"/>
    <property type="match status" value="1"/>
</dbReference>
<dbReference type="InterPro" id="IPR000834">
    <property type="entry name" value="Peptidase_M14"/>
</dbReference>
<dbReference type="EMBL" id="DF968182">
    <property type="protein sequence ID" value="GAP42204.1"/>
    <property type="molecule type" value="Genomic_DNA"/>
</dbReference>
<keyword evidence="6" id="KW-1185">Reference proteome</keyword>
<dbReference type="GO" id="GO:0008270">
    <property type="term" value="F:zinc ion binding"/>
    <property type="evidence" value="ECO:0007669"/>
    <property type="project" value="InterPro"/>
</dbReference>
<dbReference type="GO" id="GO:0030246">
    <property type="term" value="F:carbohydrate binding"/>
    <property type="evidence" value="ECO:0007669"/>
    <property type="project" value="InterPro"/>
</dbReference>
<evidence type="ECO:0000259" key="4">
    <source>
        <dbReference type="PROSITE" id="PS52035"/>
    </source>
</evidence>
<protein>
    <submittedName>
        <fullName evidence="5">Protein containing Por secretion system C-terminal sorting domain</fullName>
    </submittedName>
</protein>
<dbReference type="SUPFAM" id="SSF49452">
    <property type="entry name" value="Starch-binding domain-like"/>
    <property type="match status" value="1"/>
</dbReference>
<proteinExistence type="inferred from homology"/>
<dbReference type="GO" id="GO:0005615">
    <property type="term" value="C:extracellular space"/>
    <property type="evidence" value="ECO:0007669"/>
    <property type="project" value="TreeGrafter"/>
</dbReference>
<sequence length="753" mass="82476">MKWLLLTVLLILNTISNAQKPWREGEMQVRIYATDRTELEYIRQASLNVDFCDGFIRAYLIPEELAKLNASGIRTETEIGNLNEWSASFGPAGVPNGYYTVAQLDQIADSLSDNFPDICTMHSIGIGSGFNVIYALKISDNSAEDEDEPEILFDGGIHGDEVGGPENMIRFARDLCLQYNYDPYITDLVNNREIWIIYCLNPYGRNNMTRYNQAGIDINRDCGYMWNGEGNSPAAFSQPETKALRKVLSENQFAIHCSYHSGTEFISFPWSYREDLTPDHAQHNFLAGLYASTSGYTNIPFGPGFSGMYAINGSTKDFGYGAMGAISWSVEISLSKQPPAAQIVPYYLKNKPAMLAMTEYAGYGIRGMVTDADSGQPVAATIFINDFFPVSNDPSTGDFHKFLVPGVYQVKVTANGYEPQMISGVVVNEQEATEISITLQPLAKQFATRIISSQIPNNNPLDEGFTHAAVGPPDSIQYSTGRFGWAVYDMGTPVVDGEGNDVIVHENDATPEGFQFYAGVSMDGPWVPLGTGNGTTGFNLANAALSEARYFKITDDGDGQSQVNNAGFDLDAIEGIIRMPLPDSTGWISGTVFSPLDGEPLQGATVYTGSQSTLTGPEGGFTVLADTGQLVIICAEYPAQFLFDCDSVIVNPGDTTIHDIYLQLMENTSLRKAENYFKLSPNPARENMLISFGEAVKSAELIISDLSGRVLLQDHIPAGNVYMLDLTGFNSGLYFLNVDFRDGTRKSQKLLVL</sequence>
<dbReference type="InterPro" id="IPR013784">
    <property type="entry name" value="Carb-bd-like_fold"/>
</dbReference>
<dbReference type="Gene3D" id="3.40.630.10">
    <property type="entry name" value="Zn peptidases"/>
    <property type="match status" value="1"/>
</dbReference>
<evidence type="ECO:0000313" key="5">
    <source>
        <dbReference type="EMBL" id="GAP42204.1"/>
    </source>
</evidence>
<dbReference type="SUPFAM" id="SSF49464">
    <property type="entry name" value="Carboxypeptidase regulatory domain-like"/>
    <property type="match status" value="1"/>
</dbReference>
<dbReference type="PROSITE" id="PS52035">
    <property type="entry name" value="PEPTIDASE_M14"/>
    <property type="match status" value="1"/>
</dbReference>
<evidence type="ECO:0000256" key="1">
    <source>
        <dbReference type="ARBA" id="ARBA00001947"/>
    </source>
</evidence>
<comment type="cofactor">
    <cofactor evidence="1">
        <name>Zn(2+)</name>
        <dbReference type="ChEBI" id="CHEBI:29105"/>
    </cofactor>
</comment>
<accession>A0A0S7BPA6</accession>
<comment type="caution">
    <text evidence="3">Lacks conserved residue(s) required for the propagation of feature annotation.</text>
</comment>
<evidence type="ECO:0000313" key="6">
    <source>
        <dbReference type="Proteomes" id="UP000053091"/>
    </source>
</evidence>
<comment type="similarity">
    <text evidence="2 3">Belongs to the peptidase M14 family.</text>
</comment>
<evidence type="ECO:0000256" key="2">
    <source>
        <dbReference type="ARBA" id="ARBA00005988"/>
    </source>
</evidence>
<dbReference type="InterPro" id="IPR008969">
    <property type="entry name" value="CarboxyPept-like_regulatory"/>
</dbReference>
<dbReference type="PANTHER" id="PTHR11705">
    <property type="entry name" value="PROTEASE FAMILY M14 CARBOXYPEPTIDASE A,B"/>
    <property type="match status" value="1"/>
</dbReference>
<dbReference type="GO" id="GO:0006508">
    <property type="term" value="P:proteolysis"/>
    <property type="evidence" value="ECO:0007669"/>
    <property type="project" value="InterPro"/>
</dbReference>
<organism evidence="5">
    <name type="scientific">Lentimicrobium saccharophilum</name>
    <dbReference type="NCBI Taxonomy" id="1678841"/>
    <lineage>
        <taxon>Bacteria</taxon>
        <taxon>Pseudomonadati</taxon>
        <taxon>Bacteroidota</taxon>
        <taxon>Bacteroidia</taxon>
        <taxon>Bacteroidales</taxon>
        <taxon>Lentimicrobiaceae</taxon>
        <taxon>Lentimicrobium</taxon>
    </lineage>
</organism>
<dbReference type="Proteomes" id="UP000053091">
    <property type="component" value="Unassembled WGS sequence"/>
</dbReference>
<feature type="domain" description="Peptidase M14" evidence="4">
    <location>
        <begin position="97"/>
        <end position="361"/>
    </location>
</feature>
<gene>
    <name evidence="5" type="ORF">TBC1_11333</name>
</gene>
<dbReference type="OrthoDB" id="1489094at2"/>
<dbReference type="GO" id="GO:0004181">
    <property type="term" value="F:metallocarboxypeptidase activity"/>
    <property type="evidence" value="ECO:0007669"/>
    <property type="project" value="InterPro"/>
</dbReference>